<name>V4KTI8_EUTSA</name>
<protein>
    <submittedName>
        <fullName evidence="2">Uncharacterized protein</fullName>
    </submittedName>
</protein>
<keyword evidence="1" id="KW-0812">Transmembrane</keyword>
<dbReference type="Gramene" id="ESQ34599">
    <property type="protein sequence ID" value="ESQ34599"/>
    <property type="gene ID" value="EUTSA_v10009704mg"/>
</dbReference>
<organism evidence="2 3">
    <name type="scientific">Eutrema salsugineum</name>
    <name type="common">Saltwater cress</name>
    <name type="synonym">Sisymbrium salsugineum</name>
    <dbReference type="NCBI Taxonomy" id="72664"/>
    <lineage>
        <taxon>Eukaryota</taxon>
        <taxon>Viridiplantae</taxon>
        <taxon>Streptophyta</taxon>
        <taxon>Embryophyta</taxon>
        <taxon>Tracheophyta</taxon>
        <taxon>Spermatophyta</taxon>
        <taxon>Magnoliopsida</taxon>
        <taxon>eudicotyledons</taxon>
        <taxon>Gunneridae</taxon>
        <taxon>Pentapetalae</taxon>
        <taxon>rosids</taxon>
        <taxon>malvids</taxon>
        <taxon>Brassicales</taxon>
        <taxon>Brassicaceae</taxon>
        <taxon>Eutremeae</taxon>
        <taxon>Eutrema</taxon>
    </lineage>
</organism>
<gene>
    <name evidence="2" type="ORF">EUTSA_v10009704mg</name>
</gene>
<dbReference type="EMBL" id="KI517683">
    <property type="protein sequence ID" value="ESQ34599.1"/>
    <property type="molecule type" value="Genomic_DNA"/>
</dbReference>
<evidence type="ECO:0000256" key="1">
    <source>
        <dbReference type="SAM" id="Phobius"/>
    </source>
</evidence>
<keyword evidence="3" id="KW-1185">Reference proteome</keyword>
<dbReference type="Proteomes" id="UP000030689">
    <property type="component" value="Unassembled WGS sequence"/>
</dbReference>
<feature type="transmembrane region" description="Helical" evidence="1">
    <location>
        <begin position="94"/>
        <end position="117"/>
    </location>
</feature>
<accession>V4KTI8</accession>
<keyword evidence="1" id="KW-1133">Transmembrane helix</keyword>
<sequence>MDEVRERRQERRGLNARLFVAGLIIVSVECCSRVQAGLNLSDPNPGTKTEHVALDLASELYKIAAVCAAKVMISVALVPDVVEGMRRTQLQSDFVLVIASICVLISVSCLAFFRFFVVG</sequence>
<evidence type="ECO:0000313" key="2">
    <source>
        <dbReference type="EMBL" id="ESQ34599.1"/>
    </source>
</evidence>
<proteinExistence type="predicted"/>
<dbReference type="OMA" id="ECCSRVQ"/>
<evidence type="ECO:0000313" key="3">
    <source>
        <dbReference type="Proteomes" id="UP000030689"/>
    </source>
</evidence>
<keyword evidence="1" id="KW-0472">Membrane</keyword>
<dbReference type="AlphaFoldDB" id="V4KTI8"/>
<dbReference type="KEGG" id="eus:EUTSA_v10009704mg"/>
<reference evidence="2 3" key="1">
    <citation type="journal article" date="2013" name="Front. Plant Sci.">
        <title>The Reference Genome of the Halophytic Plant Eutrema salsugineum.</title>
        <authorList>
            <person name="Yang R."/>
            <person name="Jarvis D.E."/>
            <person name="Chen H."/>
            <person name="Beilstein M.A."/>
            <person name="Grimwood J."/>
            <person name="Jenkins J."/>
            <person name="Shu S."/>
            <person name="Prochnik S."/>
            <person name="Xin M."/>
            <person name="Ma C."/>
            <person name="Schmutz J."/>
            <person name="Wing R.A."/>
            <person name="Mitchell-Olds T."/>
            <person name="Schumaker K.S."/>
            <person name="Wang X."/>
        </authorList>
    </citation>
    <scope>NUCLEOTIDE SEQUENCE [LARGE SCALE GENOMIC DNA]</scope>
</reference>